<evidence type="ECO:0000313" key="2">
    <source>
        <dbReference type="EMBL" id="MEL0552569.1"/>
    </source>
</evidence>
<organism evidence="2 3">
    <name type="scientific">Raoultella lignicola</name>
    <dbReference type="NCBI Taxonomy" id="3040939"/>
    <lineage>
        <taxon>Bacteria</taxon>
        <taxon>Pseudomonadati</taxon>
        <taxon>Pseudomonadota</taxon>
        <taxon>Gammaproteobacteria</taxon>
        <taxon>Enterobacterales</taxon>
        <taxon>Enterobacteriaceae</taxon>
        <taxon>Klebsiella/Raoultella group</taxon>
        <taxon>Raoultella</taxon>
    </lineage>
</organism>
<comment type="caution">
    <text evidence="2">The sequence shown here is derived from an EMBL/GenBank/DDBJ whole genome shotgun (WGS) entry which is preliminary data.</text>
</comment>
<sequence length="180" mass="19444">MRRLFFSLVLQVMGMLLVVGDGRADVVFNGNLLDRPCHVDTASLTQDVTFREAAAPLFWIWPAKGYEEPLRIGLVNCYASSLGKVVRLTFRGPGETDLPGYLAVSGVNAGRLGIGILDTDGRSLLKLGDAHHQGAGDVVTGKTLMLNFRVFTQATPAAIAQKSVVPGDYSAMVTFELNYQ</sequence>
<dbReference type="Pfam" id="PF00419">
    <property type="entry name" value="Fimbrial"/>
    <property type="match status" value="1"/>
</dbReference>
<evidence type="ECO:0000313" key="3">
    <source>
        <dbReference type="Proteomes" id="UP001312893"/>
    </source>
</evidence>
<name>A0ABU9FAR0_9ENTR</name>
<accession>A0ABU9FAR0</accession>
<dbReference type="InterPro" id="IPR008966">
    <property type="entry name" value="Adhesion_dom_sf"/>
</dbReference>
<reference evidence="2 3" key="1">
    <citation type="submission" date="2024-04" db="EMBL/GenBank/DDBJ databases">
        <title>Two novel Raoultella species associated with bleeding cankers of broadleaf hosts, Raoultella scottia sp. nov. and Raoultella lignicola sp. nov.</title>
        <authorList>
            <person name="Brady C.L."/>
        </authorList>
    </citation>
    <scope>NUCLEOTIDE SEQUENCE [LARGE SCALE GENOMIC DNA]</scope>
    <source>
        <strain evidence="2 3">TW_WC1a.1</strain>
    </source>
</reference>
<keyword evidence="3" id="KW-1185">Reference proteome</keyword>
<feature type="domain" description="Fimbrial-type adhesion" evidence="1">
    <location>
        <begin position="28"/>
        <end position="180"/>
    </location>
</feature>
<dbReference type="PANTHER" id="PTHR33420">
    <property type="entry name" value="FIMBRIAL SUBUNIT ELFA-RELATED"/>
    <property type="match status" value="1"/>
</dbReference>
<dbReference type="Proteomes" id="UP001312893">
    <property type="component" value="Unassembled WGS sequence"/>
</dbReference>
<dbReference type="PANTHER" id="PTHR33420:SF26">
    <property type="entry name" value="FIMBRIAL SUBUNIT"/>
    <property type="match status" value="1"/>
</dbReference>
<evidence type="ECO:0000259" key="1">
    <source>
        <dbReference type="Pfam" id="PF00419"/>
    </source>
</evidence>
<dbReference type="InterPro" id="IPR036937">
    <property type="entry name" value="Adhesion_dom_fimbrial_sf"/>
</dbReference>
<dbReference type="EMBL" id="JARXNK020000103">
    <property type="protein sequence ID" value="MEL0552569.1"/>
    <property type="molecule type" value="Genomic_DNA"/>
</dbReference>
<dbReference type="InterPro" id="IPR050263">
    <property type="entry name" value="Bact_Fimbrial_Adh_Pro"/>
</dbReference>
<dbReference type="RefSeq" id="WP_123756579.1">
    <property type="nucleotide sequence ID" value="NZ_JARXNK020000103.1"/>
</dbReference>
<dbReference type="SUPFAM" id="SSF49401">
    <property type="entry name" value="Bacterial adhesins"/>
    <property type="match status" value="1"/>
</dbReference>
<dbReference type="InterPro" id="IPR000259">
    <property type="entry name" value="Adhesion_dom_fimbrial"/>
</dbReference>
<protein>
    <submittedName>
        <fullName evidence="2">Fimbrial protein</fullName>
    </submittedName>
</protein>
<dbReference type="Gene3D" id="2.60.40.1090">
    <property type="entry name" value="Fimbrial-type adhesion domain"/>
    <property type="match status" value="1"/>
</dbReference>
<proteinExistence type="predicted"/>
<gene>
    <name evidence="2" type="ORF">QFI96_012800</name>
</gene>